<dbReference type="Proteomes" id="UP000327439">
    <property type="component" value="Chromosome D02"/>
</dbReference>
<protein>
    <recommendedName>
        <fullName evidence="3">Agglutinin domain-containing protein</fullName>
    </recommendedName>
</protein>
<keyword evidence="5" id="KW-1185">Reference proteome</keyword>
<dbReference type="CDD" id="cd20216">
    <property type="entry name" value="PFM_HFR-2-like"/>
    <property type="match status" value="1"/>
</dbReference>
<dbReference type="OrthoDB" id="977617at2759"/>
<name>A0A5J5SAA0_GOSBA</name>
<dbReference type="InterPro" id="IPR036242">
    <property type="entry name" value="Agglutinin_dom_sf"/>
</dbReference>
<comment type="similarity">
    <text evidence="1">Belongs to the aerolysin family.</text>
</comment>
<evidence type="ECO:0000313" key="5">
    <source>
        <dbReference type="Proteomes" id="UP000327439"/>
    </source>
</evidence>
<dbReference type="PANTHER" id="PTHR39244:SF5">
    <property type="entry name" value="NATTERIN-3-LIKE"/>
    <property type="match status" value="1"/>
</dbReference>
<evidence type="ECO:0000313" key="4">
    <source>
        <dbReference type="EMBL" id="KAB2039464.1"/>
    </source>
</evidence>
<feature type="domain" description="Agglutinin" evidence="3">
    <location>
        <begin position="1"/>
        <end position="159"/>
    </location>
</feature>
<organism evidence="4 5">
    <name type="scientific">Gossypium barbadense</name>
    <name type="common">Sea Island cotton</name>
    <name type="synonym">Hibiscus barbadensis</name>
    <dbReference type="NCBI Taxonomy" id="3634"/>
    <lineage>
        <taxon>Eukaryota</taxon>
        <taxon>Viridiplantae</taxon>
        <taxon>Streptophyta</taxon>
        <taxon>Embryophyta</taxon>
        <taxon>Tracheophyta</taxon>
        <taxon>Spermatophyta</taxon>
        <taxon>Magnoliopsida</taxon>
        <taxon>eudicotyledons</taxon>
        <taxon>Gunneridae</taxon>
        <taxon>Pentapetalae</taxon>
        <taxon>rosids</taxon>
        <taxon>malvids</taxon>
        <taxon>Malvales</taxon>
        <taxon>Malvaceae</taxon>
        <taxon>Malvoideae</taxon>
        <taxon>Gossypium</taxon>
    </lineage>
</organism>
<dbReference type="Pfam" id="PF07468">
    <property type="entry name" value="Agglutinin"/>
    <property type="match status" value="2"/>
</dbReference>
<accession>A0A5J5SAA0</accession>
<reference evidence="5" key="1">
    <citation type="journal article" date="2020" name="Nat. Genet.">
        <title>Genomic diversifications of five Gossypium allopolyploid species and their impact on cotton improvement.</title>
        <authorList>
            <person name="Chen Z.J."/>
            <person name="Sreedasyam A."/>
            <person name="Ando A."/>
            <person name="Song Q."/>
            <person name="De Santiago L.M."/>
            <person name="Hulse-Kemp A.M."/>
            <person name="Ding M."/>
            <person name="Ye W."/>
            <person name="Kirkbride R.C."/>
            <person name="Jenkins J."/>
            <person name="Plott C."/>
            <person name="Lovell J."/>
            <person name="Lin Y.M."/>
            <person name="Vaughn R."/>
            <person name="Liu B."/>
            <person name="Simpson S."/>
            <person name="Scheffler B.E."/>
            <person name="Wen L."/>
            <person name="Saski C.A."/>
            <person name="Grover C.E."/>
            <person name="Hu G."/>
            <person name="Conover J.L."/>
            <person name="Carlson J.W."/>
            <person name="Shu S."/>
            <person name="Boston L.B."/>
            <person name="Williams M."/>
            <person name="Peterson D.G."/>
            <person name="McGee K."/>
            <person name="Jones D.C."/>
            <person name="Wendel J.F."/>
            <person name="Stelly D.M."/>
            <person name="Grimwood J."/>
            <person name="Schmutz J."/>
        </authorList>
    </citation>
    <scope>NUCLEOTIDE SEQUENCE [LARGE SCALE GENOMIC DNA]</scope>
    <source>
        <strain evidence="5">cv. 3-79</strain>
    </source>
</reference>
<sequence>MSVPRFIVLKSSGAETYLGYKHDNGKYNGYAEFTEPTVVSANAKFEVEFAKDGLVHIRSCTNNKYLERTHNPSITGKPDEEYWITITADKPEEDRSKESCTLFEPILKDSVYKNFRFVHAQSGCYLCLWPLATSELGRGVLANNKNVADNGNDIFKVIDWESLVILPRYVAFKGNNDMFLRLSHFEGHPYLEFSSTDVGAGSVPMEVFYMKNGDIRIKPVSSDKFWRHSPNWIWADSNDTKGTDKDTRFRAFKRGLLMVQEPVLSRKIYNLRYDIENALVYNKKVLVLAENSATNRTTQANTLDVKLSYTETNTSTWLAHFTLGLETKATFEVGVPLIGKAGVEISSKLEAGIEWGETKTTTTVMEANHQAHVPPMTKVTVYLSMSHGTCDVPFVFTQKDTLYNGTVVTTDVTGNTFTGANYYNIQYDTKEEPLTS</sequence>
<dbReference type="SUPFAM" id="SSF50382">
    <property type="entry name" value="Agglutinin"/>
    <property type="match status" value="2"/>
</dbReference>
<dbReference type="Gene3D" id="2.170.15.10">
    <property type="entry name" value="Proaerolysin, chain A, domain 3"/>
    <property type="match status" value="1"/>
</dbReference>
<feature type="domain" description="Agglutinin" evidence="3">
    <location>
        <begin position="164"/>
        <end position="290"/>
    </location>
</feature>
<dbReference type="InterPro" id="IPR008998">
    <property type="entry name" value="Agglutinin"/>
</dbReference>
<evidence type="ECO:0000256" key="2">
    <source>
        <dbReference type="ARBA" id="ARBA00023157"/>
    </source>
</evidence>
<dbReference type="SUPFAM" id="SSF56973">
    <property type="entry name" value="Aerolisin/ETX pore-forming domain"/>
    <property type="match status" value="1"/>
</dbReference>
<keyword evidence="2" id="KW-1015">Disulfide bond</keyword>
<dbReference type="Pfam" id="PF01117">
    <property type="entry name" value="Aerolysin"/>
    <property type="match status" value="1"/>
</dbReference>
<dbReference type="SMART" id="SM00791">
    <property type="entry name" value="Agglutinin"/>
    <property type="match status" value="2"/>
</dbReference>
<evidence type="ECO:0000256" key="1">
    <source>
        <dbReference type="ARBA" id="ARBA00009831"/>
    </source>
</evidence>
<gene>
    <name evidence="4" type="ORF">ES319_D02G011700v1</name>
</gene>
<dbReference type="InterPro" id="IPR053237">
    <property type="entry name" value="Natterin_C"/>
</dbReference>
<evidence type="ECO:0000259" key="3">
    <source>
        <dbReference type="SMART" id="SM00791"/>
    </source>
</evidence>
<dbReference type="InterPro" id="IPR055267">
    <property type="entry name" value="Aerolysin-like_C"/>
</dbReference>
<proteinExistence type="inferred from homology"/>
<dbReference type="AlphaFoldDB" id="A0A5J5SAA0"/>
<dbReference type="PANTHER" id="PTHR39244">
    <property type="entry name" value="NATTERIN-4"/>
    <property type="match status" value="1"/>
</dbReference>
<dbReference type="EMBL" id="CM018216">
    <property type="protein sequence ID" value="KAB2039464.1"/>
    <property type="molecule type" value="Genomic_DNA"/>
</dbReference>
<dbReference type="Gene3D" id="2.80.10.50">
    <property type="match status" value="1"/>
</dbReference>